<feature type="domain" description="Peptidoglycan binding-like" evidence="1">
    <location>
        <begin position="62"/>
        <end position="112"/>
    </location>
</feature>
<reference evidence="3" key="1">
    <citation type="submission" date="2020-10" db="EMBL/GenBank/DDBJ databases">
        <authorList>
            <person name="Gilroy R."/>
        </authorList>
    </citation>
    <scope>NUCLEOTIDE SEQUENCE</scope>
    <source>
        <strain evidence="3">ChiSjej4B22-8349</strain>
    </source>
</reference>
<feature type="domain" description="Peptidase M15A C-terminal" evidence="2">
    <location>
        <begin position="132"/>
        <end position="214"/>
    </location>
</feature>
<evidence type="ECO:0000313" key="3">
    <source>
        <dbReference type="EMBL" id="HIU96823.1"/>
    </source>
</evidence>
<evidence type="ECO:0000259" key="2">
    <source>
        <dbReference type="Pfam" id="PF08291"/>
    </source>
</evidence>
<sequence length="247" mass="25780">MISILYRQYFLKYNYGYYTGALDGISGSGTKAAIKKFQRGYGLSQDGIWGAKTNAKAVAVTKELQTLLNKYGAGLTVDGVLGQKTAAAIKTVQKKLGLTADGCAGQATWAKLRSGSGSSGSTSTASGGSSAHFAKSEFKCSCGGRYCNGYPAGNTSAKLLNILEKIRAYYGKPITITSGQRCATRNKQVGGVSGSAHTKGKAADIYIPGVTNTRAGRNAVVNLAYKYGASYSYANTAQMGNAVHINV</sequence>
<dbReference type="Proteomes" id="UP000824130">
    <property type="component" value="Unassembled WGS sequence"/>
</dbReference>
<accession>A0A9D1N7Z8</accession>
<protein>
    <submittedName>
        <fullName evidence="3">Peptidoglycan-binding protein</fullName>
    </submittedName>
</protein>
<dbReference type="InterPro" id="IPR013230">
    <property type="entry name" value="Peptidase_M15A_C"/>
</dbReference>
<dbReference type="SUPFAM" id="SSF55166">
    <property type="entry name" value="Hedgehog/DD-peptidase"/>
    <property type="match status" value="1"/>
</dbReference>
<dbReference type="InterPro" id="IPR036365">
    <property type="entry name" value="PGBD-like_sf"/>
</dbReference>
<name>A0A9D1N7Z8_9FIRM</name>
<comment type="caution">
    <text evidence="3">The sequence shown here is derived from an EMBL/GenBank/DDBJ whole genome shotgun (WGS) entry which is preliminary data.</text>
</comment>
<dbReference type="Pfam" id="PF08291">
    <property type="entry name" value="Peptidase_M15_3"/>
    <property type="match status" value="1"/>
</dbReference>
<dbReference type="AlphaFoldDB" id="A0A9D1N7Z8"/>
<dbReference type="InterPro" id="IPR002477">
    <property type="entry name" value="Peptidoglycan-bd-like"/>
</dbReference>
<organism evidence="3 4">
    <name type="scientific">Candidatus Allocopromorpha excrementipullorum</name>
    <dbReference type="NCBI Taxonomy" id="2840743"/>
    <lineage>
        <taxon>Bacteria</taxon>
        <taxon>Bacillati</taxon>
        <taxon>Bacillota</taxon>
        <taxon>Clostridia</taxon>
        <taxon>Eubacteriales</taxon>
        <taxon>Eubacteriaceae</taxon>
        <taxon>Eubacteriaceae incertae sedis</taxon>
        <taxon>Candidatus Allocopromorpha</taxon>
    </lineage>
</organism>
<gene>
    <name evidence="3" type="ORF">IAD25_09010</name>
</gene>
<dbReference type="SUPFAM" id="SSF47090">
    <property type="entry name" value="PGBD-like"/>
    <property type="match status" value="2"/>
</dbReference>
<feature type="domain" description="Peptidoglycan binding-like" evidence="1">
    <location>
        <begin position="14"/>
        <end position="55"/>
    </location>
</feature>
<dbReference type="Gene3D" id="1.10.101.10">
    <property type="entry name" value="PGBD-like superfamily/PGBD"/>
    <property type="match status" value="2"/>
</dbReference>
<dbReference type="Pfam" id="PF01471">
    <property type="entry name" value="PG_binding_1"/>
    <property type="match status" value="2"/>
</dbReference>
<dbReference type="InterPro" id="IPR009045">
    <property type="entry name" value="Zn_M74/Hedgehog-like"/>
</dbReference>
<evidence type="ECO:0000313" key="4">
    <source>
        <dbReference type="Proteomes" id="UP000824130"/>
    </source>
</evidence>
<proteinExistence type="predicted"/>
<reference evidence="3" key="2">
    <citation type="journal article" date="2021" name="PeerJ">
        <title>Extensive microbial diversity within the chicken gut microbiome revealed by metagenomics and culture.</title>
        <authorList>
            <person name="Gilroy R."/>
            <person name="Ravi A."/>
            <person name="Getino M."/>
            <person name="Pursley I."/>
            <person name="Horton D.L."/>
            <person name="Alikhan N.F."/>
            <person name="Baker D."/>
            <person name="Gharbi K."/>
            <person name="Hall N."/>
            <person name="Watson M."/>
            <person name="Adriaenssens E.M."/>
            <person name="Foster-Nyarko E."/>
            <person name="Jarju S."/>
            <person name="Secka A."/>
            <person name="Antonio M."/>
            <person name="Oren A."/>
            <person name="Chaudhuri R.R."/>
            <person name="La Ragione R."/>
            <person name="Hildebrand F."/>
            <person name="Pallen M.J."/>
        </authorList>
    </citation>
    <scope>NUCLEOTIDE SEQUENCE</scope>
    <source>
        <strain evidence="3">ChiSjej4B22-8349</strain>
    </source>
</reference>
<dbReference type="EMBL" id="DVOB01000192">
    <property type="protein sequence ID" value="HIU96823.1"/>
    <property type="molecule type" value="Genomic_DNA"/>
</dbReference>
<evidence type="ECO:0000259" key="1">
    <source>
        <dbReference type="Pfam" id="PF01471"/>
    </source>
</evidence>
<dbReference type="Gene3D" id="3.30.1380.10">
    <property type="match status" value="1"/>
</dbReference>
<dbReference type="InterPro" id="IPR036366">
    <property type="entry name" value="PGBDSf"/>
</dbReference>